<accession>A0A4S8J303</accession>
<feature type="chain" id="PRO_5020806554" evidence="1">
    <location>
        <begin position="20"/>
        <end position="81"/>
    </location>
</feature>
<proteinExistence type="predicted"/>
<keyword evidence="3" id="KW-1185">Reference proteome</keyword>
<evidence type="ECO:0000256" key="1">
    <source>
        <dbReference type="SAM" id="SignalP"/>
    </source>
</evidence>
<evidence type="ECO:0000313" key="2">
    <source>
        <dbReference type="EMBL" id="THU55753.1"/>
    </source>
</evidence>
<dbReference type="AlphaFoldDB" id="A0A4S8J303"/>
<organism evidence="2 3">
    <name type="scientific">Musa balbisiana</name>
    <name type="common">Banana</name>
    <dbReference type="NCBI Taxonomy" id="52838"/>
    <lineage>
        <taxon>Eukaryota</taxon>
        <taxon>Viridiplantae</taxon>
        <taxon>Streptophyta</taxon>
        <taxon>Embryophyta</taxon>
        <taxon>Tracheophyta</taxon>
        <taxon>Spermatophyta</taxon>
        <taxon>Magnoliopsida</taxon>
        <taxon>Liliopsida</taxon>
        <taxon>Zingiberales</taxon>
        <taxon>Musaceae</taxon>
        <taxon>Musa</taxon>
    </lineage>
</organism>
<evidence type="ECO:0000313" key="3">
    <source>
        <dbReference type="Proteomes" id="UP000317650"/>
    </source>
</evidence>
<gene>
    <name evidence="2" type="ORF">C4D60_Mb11t09880</name>
</gene>
<name>A0A4S8J303_MUSBA</name>
<dbReference type="EMBL" id="PYDT01000007">
    <property type="protein sequence ID" value="THU55753.1"/>
    <property type="molecule type" value="Genomic_DNA"/>
</dbReference>
<protein>
    <submittedName>
        <fullName evidence="2">Uncharacterized protein</fullName>
    </submittedName>
</protein>
<reference evidence="2 3" key="1">
    <citation type="journal article" date="2019" name="Nat. Plants">
        <title>Genome sequencing of Musa balbisiana reveals subgenome evolution and function divergence in polyploid bananas.</title>
        <authorList>
            <person name="Yao X."/>
        </authorList>
    </citation>
    <scope>NUCLEOTIDE SEQUENCE [LARGE SCALE GENOMIC DNA]</scope>
    <source>
        <strain evidence="3">cv. DH-PKW</strain>
        <tissue evidence="2">Leaves</tissue>
    </source>
</reference>
<comment type="caution">
    <text evidence="2">The sequence shown here is derived from an EMBL/GenBank/DDBJ whole genome shotgun (WGS) entry which is preliminary data.</text>
</comment>
<feature type="signal peptide" evidence="1">
    <location>
        <begin position="1"/>
        <end position="19"/>
    </location>
</feature>
<sequence length="81" mass="9409">MVPTLAALLVMVYRPLLFNLDLDESLEPHMDDPADEPLYVPDDPLDSIRFLFDPLGRIHRCFLETRSDRVLRRRSSRDAPS</sequence>
<keyword evidence="1" id="KW-0732">Signal</keyword>
<dbReference type="Proteomes" id="UP000317650">
    <property type="component" value="Chromosome 11"/>
</dbReference>